<proteinExistence type="predicted"/>
<feature type="transmembrane region" description="Helical" evidence="1">
    <location>
        <begin position="1230"/>
        <end position="1249"/>
    </location>
</feature>
<dbReference type="PANTHER" id="PTHR11319:SF35">
    <property type="entry name" value="OUTER MEMBRANE PROTEIN PMPC-RELATED"/>
    <property type="match status" value="1"/>
</dbReference>
<feature type="transmembrane region" description="Helical" evidence="1">
    <location>
        <begin position="1256"/>
        <end position="1279"/>
    </location>
</feature>
<dbReference type="InterPro" id="IPR011641">
    <property type="entry name" value="Tyr-kin_ephrin_A/B_rcpt-like"/>
</dbReference>
<keyword evidence="1" id="KW-0812">Transmembrane</keyword>
<feature type="transmembrane region" description="Helical" evidence="1">
    <location>
        <begin position="1060"/>
        <end position="1082"/>
    </location>
</feature>
<comment type="caution">
    <text evidence="3">The sequence shown here is derived from an EMBL/GenBank/DDBJ whole genome shotgun (WGS) entry which is preliminary data.</text>
</comment>
<dbReference type="SMART" id="SM01411">
    <property type="entry name" value="Ephrin_rec_like"/>
    <property type="match status" value="5"/>
</dbReference>
<dbReference type="Pfam" id="PF07699">
    <property type="entry name" value="Ephrin_rec_like"/>
    <property type="match status" value="1"/>
</dbReference>
<evidence type="ECO:0000256" key="1">
    <source>
        <dbReference type="SAM" id="Phobius"/>
    </source>
</evidence>
<feature type="transmembrane region" description="Helical" evidence="1">
    <location>
        <begin position="1117"/>
        <end position="1138"/>
    </location>
</feature>
<keyword evidence="1" id="KW-1133">Transmembrane helix</keyword>
<gene>
    <name evidence="3" type="primary">Svep1</name>
    <name evidence="3" type="ORF">SNAT2548_LOCUS26669</name>
</gene>
<dbReference type="PANTHER" id="PTHR11319">
    <property type="entry name" value="G PROTEIN-COUPLED RECEPTOR-RELATED"/>
    <property type="match status" value="1"/>
</dbReference>
<dbReference type="EMBL" id="CAJNDS010002437">
    <property type="protein sequence ID" value="CAE7474695.1"/>
    <property type="molecule type" value="Genomic_DNA"/>
</dbReference>
<sequence>MFIHSGRSGSQHLSDLHLFDWWSDTWTELNPARRPPPRAGHAAVWDEDSLSMLIFGGVQFEDELTYDPSLYRYAFLEDAWTVDSHTSGPAGRTEPALAWDPLSRALLAFGGMSNSHQSDLWRYVVPPVQETPLLRRCQLGQQCRQRVNRKTTHERFSVQRECPDANGAFFLNLFEERAQQNVILAASRQSMLSMTPGRYRICCCHHGPESSCTGPGDFDRAVGLLVAEGPFDHQQANCFLGTLCIVAWSGVGLTENDHLELRADCALPETRRNLEPAIRPRPENLGFAGDLHFDVIEAALMPEILHLCWCPAGSVCAQQDFSVVALQLHLVCPPGWFQPQSDDACKLCLQDHYCPGGEQAFPCPDFSTALNGSSDLFDCKCILGYQSDQSTAFCVECPYGSTTVQEGGNCTCMDHFVPNVHDPSVCDCGPGFGFSTQLGTCEPCREGSYKDTAGNFLCSNCPDTRSTIGEGAKTVLECLCEPGLVANGTECMDCPRGFYCDGTGGQVSCAEGATTADVKATSADSCICEAGRLKSTTTCDPCPQARYKPAMGNDVICPFQCPTNADSNLGATSLVDCFCSPGFFAALDSMGKLSRCVSCEAMNRTLDCKGGFRNQTKKDHVLPVAKPGFFQTGVITALKCNAKTEDGSSACLGGSACLQDDGDDNCIELAGFRNLCASGTTGLLCGECPMNWAKDSFRTHCRECSGSAGALTASIILDVTTKALISFVVASMAAIAAVRNNGKLHTSMIRIVSQWLAACSVLTVFDLDQLRTLVFSDDATRGFDTLLWPVWVSNAMRELLDSVALVQLQVSVYYGIHCYAQALMPDEPAAKNAALVAYYLALPLLTAAATVLVCLGASHLVAPLATYCGQPLNEAGRRLREKAKVVQQLHNAVLPILEPSGLTWQDVKVSGMLHVSLAALRRGTESPDEFLCQGATASPALLLKVCQLRSGCSGAFSEPEEVFAMLGALAEEIAPTAEDFNSFLNTVASRFETSGLSQSDALEDKADDLLETRRTSTTKSMRKSLNIDEHLDVDATMDSLDFGLFTQRPRLGDLLRQSMPVVWISLVSVWPVLLSAFLRLLWCVAIPFDGSDGERQVTERLLPSPDTVCWTGNHNPIAMLAIAGLVIWCLGIPVALVLRVLSLADRHSPDNYRKYGYFMQGYEARYWWWDLLVKRADVATMMILTYTSAVQDTEAKLLLFPVISAAQAILVAWLKPFANDQAEILDFLEMVLSTLRFVLFTAVAALLILNPRVGTVHALAILLLCLLVVTYAYLLIHIVAQLLRHASLQNSTAESMQGAGKFLGAMACIETGGVVHMVLSQMLRCFCGFLRSGSARNLPICNTFPTASR</sequence>
<name>A0A812SDP0_9DINO</name>
<dbReference type="SUPFAM" id="SSF117281">
    <property type="entry name" value="Kelch motif"/>
    <property type="match status" value="1"/>
</dbReference>
<keyword evidence="4" id="KW-1185">Reference proteome</keyword>
<dbReference type="InterPro" id="IPR015915">
    <property type="entry name" value="Kelch-typ_b-propeller"/>
</dbReference>
<dbReference type="Proteomes" id="UP000604046">
    <property type="component" value="Unassembled WGS sequence"/>
</dbReference>
<protein>
    <submittedName>
        <fullName evidence="3">Svep1 protein</fullName>
    </submittedName>
</protein>
<feature type="domain" description="Tyrosine-protein kinase ephrin type A/B receptor-like" evidence="2">
    <location>
        <begin position="434"/>
        <end position="478"/>
    </location>
</feature>
<keyword evidence="1" id="KW-0472">Membrane</keyword>
<dbReference type="Gene3D" id="2.10.50.10">
    <property type="entry name" value="Tumor Necrosis Factor Receptor, subunit A, domain 2"/>
    <property type="match status" value="2"/>
</dbReference>
<dbReference type="OrthoDB" id="410989at2759"/>
<accession>A0A812SDP0</accession>
<evidence type="ECO:0000313" key="3">
    <source>
        <dbReference type="EMBL" id="CAE7474695.1"/>
    </source>
</evidence>
<feature type="transmembrane region" description="Helical" evidence="1">
    <location>
        <begin position="1197"/>
        <end position="1218"/>
    </location>
</feature>
<dbReference type="Gene3D" id="2.120.10.80">
    <property type="entry name" value="Kelch-type beta propeller"/>
    <property type="match status" value="1"/>
</dbReference>
<evidence type="ECO:0000259" key="2">
    <source>
        <dbReference type="Pfam" id="PF07699"/>
    </source>
</evidence>
<evidence type="ECO:0000313" key="4">
    <source>
        <dbReference type="Proteomes" id="UP000604046"/>
    </source>
</evidence>
<reference evidence="3" key="1">
    <citation type="submission" date="2021-02" db="EMBL/GenBank/DDBJ databases">
        <authorList>
            <person name="Dougan E. K."/>
            <person name="Rhodes N."/>
            <person name="Thang M."/>
            <person name="Chan C."/>
        </authorList>
    </citation>
    <scope>NUCLEOTIDE SEQUENCE</scope>
</reference>
<organism evidence="3 4">
    <name type="scientific">Symbiodinium natans</name>
    <dbReference type="NCBI Taxonomy" id="878477"/>
    <lineage>
        <taxon>Eukaryota</taxon>
        <taxon>Sar</taxon>
        <taxon>Alveolata</taxon>
        <taxon>Dinophyceae</taxon>
        <taxon>Suessiales</taxon>
        <taxon>Symbiodiniaceae</taxon>
        <taxon>Symbiodinium</taxon>
    </lineage>
</organism>
<feature type="transmembrane region" description="Helical" evidence="1">
    <location>
        <begin position="836"/>
        <end position="857"/>
    </location>
</feature>